<evidence type="ECO:0000256" key="5">
    <source>
        <dbReference type="ARBA" id="ARBA00023136"/>
    </source>
</evidence>
<dbReference type="PANTHER" id="PTHR31113">
    <property type="entry name" value="UPF0496 PROTEIN 3-RELATED"/>
    <property type="match status" value="1"/>
</dbReference>
<protein>
    <submittedName>
        <fullName evidence="7">Uncharacterized protein</fullName>
    </submittedName>
</protein>
<dbReference type="GO" id="GO:0016020">
    <property type="term" value="C:membrane"/>
    <property type="evidence" value="ECO:0007669"/>
    <property type="project" value="UniProtKB-SubCell"/>
</dbReference>
<evidence type="ECO:0000256" key="3">
    <source>
        <dbReference type="ARBA" id="ARBA00022692"/>
    </source>
</evidence>
<evidence type="ECO:0000256" key="2">
    <source>
        <dbReference type="ARBA" id="ARBA00009074"/>
    </source>
</evidence>
<dbReference type="AlphaFoldDB" id="A0A172MLD8"/>
<accession>A0A172MLD8</accession>
<comment type="similarity">
    <text evidence="2">Belongs to the UPF0496 family.</text>
</comment>
<proteinExistence type="inferred from homology"/>
<feature type="transmembrane region" description="Helical" evidence="6">
    <location>
        <begin position="227"/>
        <end position="252"/>
    </location>
</feature>
<keyword evidence="4 6" id="KW-1133">Transmembrane helix</keyword>
<comment type="subcellular location">
    <subcellularLocation>
        <location evidence="1">Membrane</location>
    </subcellularLocation>
</comment>
<dbReference type="PANTHER" id="PTHR31113:SF6">
    <property type="entry name" value="UPF0496 PROTEIN 3"/>
    <property type="match status" value="1"/>
</dbReference>
<evidence type="ECO:0000256" key="1">
    <source>
        <dbReference type="ARBA" id="ARBA00004370"/>
    </source>
</evidence>
<keyword evidence="5 6" id="KW-0472">Membrane</keyword>
<keyword evidence="3 6" id="KW-0812">Transmembrane</keyword>
<dbReference type="InterPro" id="IPR007749">
    <property type="entry name" value="DUF677"/>
</dbReference>
<dbReference type="EMBL" id="KX154814">
    <property type="protein sequence ID" value="AND01208.1"/>
    <property type="molecule type" value="Genomic_DNA"/>
</dbReference>
<reference evidence="7" key="1">
    <citation type="journal article" date="2016" name="Funct. Integr. Genomics">
        <title>Structural organization of fatty acid desaturase loci in linseed lines with contrasting linolenic acid contents.</title>
        <authorList>
            <person name="Thambugala D."/>
            <person name="Ragupathy R."/>
            <person name="Cloutier S."/>
        </authorList>
    </citation>
    <scope>NUCLEOTIDE SEQUENCE</scope>
</reference>
<evidence type="ECO:0000313" key="7">
    <source>
        <dbReference type="EMBL" id="AND01208.1"/>
    </source>
</evidence>
<evidence type="ECO:0000256" key="6">
    <source>
        <dbReference type="SAM" id="Phobius"/>
    </source>
</evidence>
<organism evidence="7">
    <name type="scientific">Linum usitatissimum</name>
    <name type="common">Flax</name>
    <name type="synonym">Linum humile</name>
    <dbReference type="NCBI Taxonomy" id="4006"/>
    <lineage>
        <taxon>Eukaryota</taxon>
        <taxon>Viridiplantae</taxon>
        <taxon>Streptophyta</taxon>
        <taxon>Embryophyta</taxon>
        <taxon>Tracheophyta</taxon>
        <taxon>Spermatophyta</taxon>
        <taxon>Magnoliopsida</taxon>
        <taxon>eudicotyledons</taxon>
        <taxon>Gunneridae</taxon>
        <taxon>Pentapetalae</taxon>
        <taxon>rosids</taxon>
        <taxon>fabids</taxon>
        <taxon>Malpighiales</taxon>
        <taxon>Linaceae</taxon>
        <taxon>Linum</taxon>
    </lineage>
</organism>
<evidence type="ECO:0000256" key="4">
    <source>
        <dbReference type="ARBA" id="ARBA00022989"/>
    </source>
</evidence>
<dbReference type="Pfam" id="PF05055">
    <property type="entry name" value="DUF677"/>
    <property type="match status" value="1"/>
</dbReference>
<name>A0A172MLD8_LINUS</name>
<sequence>MKQKLSSRLTNFFSVDAFGAARRLNQPPLPDVDVREEYANAFRTESYLEFWTRVFTVSDGGGSATGIPANSTNSTAARLSSYRLFVEHLLDPDQLTVTRVLDAAHIPSSAHSLLAQYFAQTADASSSCGSLLKDINRVRVAIRTLKSALKSLETGSIHNADDQFQVILSQLATFADTHNPFNQSNRSPVMVRSAQINCTKLLKPLESIRDKAHANVRLRARLKHGSAMFLVALTASLTVILATHALALLIAAPTMVVASIELVSTKKLNKVVSELDVAAKGMYILSRDLETINGLVARLSDELEHMCGAVKFWLDRGETWVRAANGEVWKELRKNERGFSQHLDELEEHLYLCFMTINRARNLVVKEILDPGRAMRPDPNILSK</sequence>